<dbReference type="GO" id="GO:0008380">
    <property type="term" value="P:RNA splicing"/>
    <property type="evidence" value="ECO:0007669"/>
    <property type="project" value="UniProtKB-KW"/>
</dbReference>
<reference evidence="11" key="1">
    <citation type="journal article" date="2020" name="Stud. Mycol.">
        <title>101 Dothideomycetes genomes: a test case for predicting lifestyles and emergence of pathogens.</title>
        <authorList>
            <person name="Haridas S."/>
            <person name="Albert R."/>
            <person name="Binder M."/>
            <person name="Bloem J."/>
            <person name="Labutti K."/>
            <person name="Salamov A."/>
            <person name="Andreopoulos B."/>
            <person name="Baker S."/>
            <person name="Barry K."/>
            <person name="Bills G."/>
            <person name="Bluhm B."/>
            <person name="Cannon C."/>
            <person name="Castanera R."/>
            <person name="Culley D."/>
            <person name="Daum C."/>
            <person name="Ezra D."/>
            <person name="Gonzalez J."/>
            <person name="Henrissat B."/>
            <person name="Kuo A."/>
            <person name="Liang C."/>
            <person name="Lipzen A."/>
            <person name="Lutzoni F."/>
            <person name="Magnuson J."/>
            <person name="Mondo S."/>
            <person name="Nolan M."/>
            <person name="Ohm R."/>
            <person name="Pangilinan J."/>
            <person name="Park H.-J."/>
            <person name="Ramirez L."/>
            <person name="Alfaro M."/>
            <person name="Sun H."/>
            <person name="Tritt A."/>
            <person name="Yoshinaga Y."/>
            <person name="Zwiers L.-H."/>
            <person name="Turgeon B."/>
            <person name="Goodwin S."/>
            <person name="Spatafora J."/>
            <person name="Crous P."/>
            <person name="Grigoriev I."/>
        </authorList>
    </citation>
    <scope>NUCLEOTIDE SEQUENCE</scope>
    <source>
        <strain evidence="11">CBS 116005</strain>
    </source>
</reference>
<dbReference type="InterPro" id="IPR018846">
    <property type="entry name" value="Beta-prop_RSE1/DDB1/CPSF1_1st"/>
</dbReference>
<dbReference type="AlphaFoldDB" id="A0A6G1L9W5"/>
<evidence type="ECO:0000256" key="3">
    <source>
        <dbReference type="ARBA" id="ARBA00022728"/>
    </source>
</evidence>
<evidence type="ECO:0000256" key="6">
    <source>
        <dbReference type="ARBA" id="ARBA00038266"/>
    </source>
</evidence>
<evidence type="ECO:0000256" key="5">
    <source>
        <dbReference type="ARBA" id="ARBA00023242"/>
    </source>
</evidence>
<evidence type="ECO:0008006" key="13">
    <source>
        <dbReference type="Google" id="ProtNLM"/>
    </source>
</evidence>
<sequence>MANIQQTQTFYSLTLEAASATTSAVTCNAIPGLKQSDQQIFEARGEKIYLHRIVESEDRSTVTLTTVLEQNVFGIVRGVSAFRIPGTSTDQLVISSDSGRVSVLQYDAKANKFDKVKLETFGKSGVRRMIPGQYLASDGRGRCTMLASAEKNKVVYIYQRTAEGTITISSPHEANTWASLCFGVCALDTGWEHPVFASLEVDYSDAEADPTGAAYEAREKQLVYYTVDLGLNHVVKSWSDPVDYTANQLYAVPGGQDGPSGLLVCCEGRIYYKHNENNPLSIAIPRREGKTEDPDRKRIIVAGCLYLNRSKHDFWFLLQTEDGDVFKLSMEMEEDEQGRRTHQPARILLKYYDTLPVAKQLLLIRKGYLYVAAENGNSKLYHVNNLADDLDFEPHNNFYSDDVSPDPADAIEPTYFRPRELTMLTIAHDVPSLHPLMRTRVDNLTGEDAPQIYALQGTGPNSVFKTIRHGLEVMEIVASPLGPLPHDRLWSLKNRESDEYHSLLLLSSSYGDRTIVLSIGDEVETLENTAFMTSRATILAAQMGEQTLIQVHARGVRSIYADGKVNEWPSPQHTTILTASANQRQLLLGLSTGELCFFFMGEDGVLSELEERPEMSGKITSISVGQTPKGQLVSKYAVVGCDDDTIRVLSIELDSPLEPRSVQGLSAAPTSLEVMSMDDPGTGTTANYVHIGLESGLYLRATIDEVTGDLGEVRMKFLGPRAVKINQVTVAGHDAILACSSRPWLGYNHPTTGVYTQTPLVTAQMEYVANFQTEHMQCLCAIQGQNLLIFDLPRIDGRLTSHEVSLRYTPRSMTRHSEHAMFYVAQSEGNTLSPATKEELLKKNANGSEMEVDGQQPNGNSTASRKDSKTPYEVEVNPDSDSTALEKHLGLPKGAGHWASCIQAIDPLNHLITNTFEFSDNESALCCTTVAFESKDWETYLAVGTGQHMSPGGLSSAASEPKGYVHIFKLLDSGTKLSWVHKTPVDYPVYAMTTFRGRLAVGIGPDLFIYDLGLKFLLRKTRASVAPNLITSIQTMGNRLVCADVSESVTYVVYKPPPHNRLIPFVDDTIQRWTTATTLLDYETVAGGDKFGNLWVVRCPEQASKEADDEGVGGYIANERSYLNGAPYRLDLRAHIFTNDIPTSLQRTPLVSGGQDILFWSGLQGTLGILVPFVSREDVELFSQLERLIREEEPPLSGRDHLMYRGYYVPVKGVVDGDLCERFLRLGYDSRQKIAGEVEREVKEVERKIMEMRGRVAF</sequence>
<dbReference type="Gene3D" id="2.130.10.10">
    <property type="entry name" value="YVTN repeat-like/Quinoprotein amine dehydrogenase"/>
    <property type="match status" value="3"/>
</dbReference>
<organism evidence="11 12">
    <name type="scientific">Teratosphaeria nubilosa</name>
    <dbReference type="NCBI Taxonomy" id="161662"/>
    <lineage>
        <taxon>Eukaryota</taxon>
        <taxon>Fungi</taxon>
        <taxon>Dikarya</taxon>
        <taxon>Ascomycota</taxon>
        <taxon>Pezizomycotina</taxon>
        <taxon>Dothideomycetes</taxon>
        <taxon>Dothideomycetidae</taxon>
        <taxon>Mycosphaerellales</taxon>
        <taxon>Teratosphaeriaceae</taxon>
        <taxon>Teratosphaeria</taxon>
    </lineage>
</organism>
<evidence type="ECO:0000256" key="1">
    <source>
        <dbReference type="ARBA" id="ARBA00004123"/>
    </source>
</evidence>
<feature type="domain" description="RSE1/DDB1/CPSF1 C-terminal" evidence="8">
    <location>
        <begin position="899"/>
        <end position="1224"/>
    </location>
</feature>
<evidence type="ECO:0000259" key="8">
    <source>
        <dbReference type="Pfam" id="PF03178"/>
    </source>
</evidence>
<evidence type="ECO:0000313" key="12">
    <source>
        <dbReference type="Proteomes" id="UP000799436"/>
    </source>
</evidence>
<dbReference type="OrthoDB" id="436637at2759"/>
<dbReference type="InterPro" id="IPR015943">
    <property type="entry name" value="WD40/YVTN_repeat-like_dom_sf"/>
</dbReference>
<evidence type="ECO:0000259" key="9">
    <source>
        <dbReference type="Pfam" id="PF10433"/>
    </source>
</evidence>
<dbReference type="EMBL" id="ML995834">
    <property type="protein sequence ID" value="KAF2769382.1"/>
    <property type="molecule type" value="Genomic_DNA"/>
</dbReference>
<dbReference type="InterPro" id="IPR058543">
    <property type="entry name" value="Beta-prop_RSE1/DDB1/CPSF1_2nd"/>
</dbReference>
<keyword evidence="5" id="KW-0539">Nucleus</keyword>
<dbReference type="FunFam" id="2.130.10.10:FF:001143">
    <property type="entry name" value="Pre-mRNA-splicing factor rse-1, putative"/>
    <property type="match status" value="1"/>
</dbReference>
<gene>
    <name evidence="11" type="ORF">EJ03DRAFT_327440</name>
</gene>
<keyword evidence="12" id="KW-1185">Reference proteome</keyword>
<comment type="subcellular location">
    <subcellularLocation>
        <location evidence="1">Nucleus</location>
    </subcellularLocation>
</comment>
<feature type="region of interest" description="Disordered" evidence="7">
    <location>
        <begin position="848"/>
        <end position="887"/>
    </location>
</feature>
<dbReference type="GO" id="GO:0005681">
    <property type="term" value="C:spliceosomal complex"/>
    <property type="evidence" value="ECO:0007669"/>
    <property type="project" value="UniProtKB-KW"/>
</dbReference>
<accession>A0A6G1L9W5</accession>
<keyword evidence="3" id="KW-0747">Spliceosome</keyword>
<dbReference type="Pfam" id="PF23726">
    <property type="entry name" value="Beta-prop_RSE1_2nd"/>
    <property type="match status" value="1"/>
</dbReference>
<evidence type="ECO:0000256" key="7">
    <source>
        <dbReference type="SAM" id="MobiDB-lite"/>
    </source>
</evidence>
<feature type="domain" description="RSE1/DDB1/CPSF1 second beta-propeller" evidence="10">
    <location>
        <begin position="487"/>
        <end position="791"/>
    </location>
</feature>
<dbReference type="Pfam" id="PF10433">
    <property type="entry name" value="Beta-prop_RSE1_1st"/>
    <property type="match status" value="1"/>
</dbReference>
<evidence type="ECO:0000256" key="4">
    <source>
        <dbReference type="ARBA" id="ARBA00023187"/>
    </source>
</evidence>
<keyword evidence="4" id="KW-0508">mRNA splicing</keyword>
<evidence type="ECO:0000256" key="2">
    <source>
        <dbReference type="ARBA" id="ARBA00022664"/>
    </source>
</evidence>
<feature type="domain" description="RSE1/DDB1/CPSF1 first beta-propeller" evidence="9">
    <location>
        <begin position="35"/>
        <end position="387"/>
    </location>
</feature>
<comment type="similarity">
    <text evidence="6">Belongs to the RSE1 family.</text>
</comment>
<proteinExistence type="inferred from homology"/>
<protein>
    <recommendedName>
        <fullName evidence="13">Pre-mRNA-splicing factor rse1</fullName>
    </recommendedName>
</protein>
<dbReference type="GO" id="GO:0006397">
    <property type="term" value="P:mRNA processing"/>
    <property type="evidence" value="ECO:0007669"/>
    <property type="project" value="UniProtKB-KW"/>
</dbReference>
<dbReference type="Pfam" id="PF03178">
    <property type="entry name" value="CPSF_A"/>
    <property type="match status" value="1"/>
</dbReference>
<name>A0A6G1L9W5_9PEZI</name>
<keyword evidence="2" id="KW-0507">mRNA processing</keyword>
<dbReference type="PANTHER" id="PTHR10644">
    <property type="entry name" value="DNA REPAIR/RNA PROCESSING CPSF FAMILY"/>
    <property type="match status" value="1"/>
</dbReference>
<dbReference type="GO" id="GO:0003676">
    <property type="term" value="F:nucleic acid binding"/>
    <property type="evidence" value="ECO:0007669"/>
    <property type="project" value="InterPro"/>
</dbReference>
<dbReference type="InterPro" id="IPR050358">
    <property type="entry name" value="RSE1/DDB1/CFT1"/>
</dbReference>
<evidence type="ECO:0000313" key="11">
    <source>
        <dbReference type="EMBL" id="KAF2769382.1"/>
    </source>
</evidence>
<dbReference type="InterPro" id="IPR004871">
    <property type="entry name" value="RSE1/DDB1/CPSF1_C"/>
</dbReference>
<evidence type="ECO:0000259" key="10">
    <source>
        <dbReference type="Pfam" id="PF23726"/>
    </source>
</evidence>
<dbReference type="Proteomes" id="UP000799436">
    <property type="component" value="Unassembled WGS sequence"/>
</dbReference>